<sequence length="187" mass="21057">MRKKVAVIFPGMGYHSDKPLLYFSKRIAVENGYEIVEVNYEFPYKAREIMNDKVRMKEAFEIAVDQINDRLGKIDFGEYSDVVFIGKSIGTALAAYFDSRLGVNARNLVFTPVPQTFDRLAPKSGIVFHGLDDPWCSTDVAQAKCDELELELYKVDKANHSLETDSAAADICNLKGIMEKVESFIKA</sequence>
<protein>
    <submittedName>
        <fullName evidence="1">Phosphoglycolate phosphatase</fullName>
    </submittedName>
</protein>
<dbReference type="AlphaFoldDB" id="A0A1G5AHW2"/>
<evidence type="ECO:0000313" key="1">
    <source>
        <dbReference type="EMBL" id="SCX77429.1"/>
    </source>
</evidence>
<dbReference type="EMBL" id="FMUR01000003">
    <property type="protein sequence ID" value="SCX77429.1"/>
    <property type="molecule type" value="Genomic_DNA"/>
</dbReference>
<name>A0A1G5AHW2_9FIRM</name>
<dbReference type="InterPro" id="IPR029058">
    <property type="entry name" value="AB_hydrolase_fold"/>
</dbReference>
<gene>
    <name evidence="1" type="ORF">SAMN02910451_00259</name>
</gene>
<proteinExistence type="predicted"/>
<keyword evidence="2" id="KW-1185">Reference proteome</keyword>
<dbReference type="OrthoDB" id="1908495at2"/>
<dbReference type="Proteomes" id="UP000183047">
    <property type="component" value="Unassembled WGS sequence"/>
</dbReference>
<dbReference type="Gene3D" id="3.40.50.1820">
    <property type="entry name" value="alpha/beta hydrolase"/>
    <property type="match status" value="1"/>
</dbReference>
<organism evidence="1 2">
    <name type="scientific">Butyrivibrio hungatei</name>
    <dbReference type="NCBI Taxonomy" id="185008"/>
    <lineage>
        <taxon>Bacteria</taxon>
        <taxon>Bacillati</taxon>
        <taxon>Bacillota</taxon>
        <taxon>Clostridia</taxon>
        <taxon>Lachnospirales</taxon>
        <taxon>Lachnospiraceae</taxon>
        <taxon>Butyrivibrio</taxon>
    </lineage>
</organism>
<accession>A0A1G5AHW2</accession>
<dbReference type="SUPFAM" id="SSF53474">
    <property type="entry name" value="alpha/beta-Hydrolases"/>
    <property type="match status" value="1"/>
</dbReference>
<evidence type="ECO:0000313" key="2">
    <source>
        <dbReference type="Proteomes" id="UP000183047"/>
    </source>
</evidence>
<reference evidence="2" key="1">
    <citation type="submission" date="2016-10" db="EMBL/GenBank/DDBJ databases">
        <authorList>
            <person name="Varghese N."/>
            <person name="Submissions S."/>
        </authorList>
    </citation>
    <scope>NUCLEOTIDE SEQUENCE [LARGE SCALE GENOMIC DNA]</scope>
    <source>
        <strain evidence="2">XBD2006</strain>
    </source>
</reference>
<dbReference type="RefSeq" id="WP_074461087.1">
    <property type="nucleotide sequence ID" value="NZ_FMUR01000003.1"/>
</dbReference>